<reference evidence="4" key="1">
    <citation type="submission" date="2023-03" db="EMBL/GenBank/DDBJ databases">
        <title>Edaphobacter sp.</title>
        <authorList>
            <person name="Huber K.J."/>
            <person name="Papendorf J."/>
            <person name="Pilke C."/>
            <person name="Bunk B."/>
            <person name="Sproeer C."/>
            <person name="Pester M."/>
        </authorList>
    </citation>
    <scope>NUCLEOTIDE SEQUENCE</scope>
    <source>
        <strain evidence="4">DSM 109919</strain>
    </source>
</reference>
<evidence type="ECO:0000256" key="1">
    <source>
        <dbReference type="ARBA" id="ARBA00022729"/>
    </source>
</evidence>
<dbReference type="PANTHER" id="PTHR47637:SF1">
    <property type="entry name" value="CHAPERONE SURA"/>
    <property type="match status" value="1"/>
</dbReference>
<sequence>MQWMRHNAGFGLVGGLMLATALMQPGTGWAQAAAVQTPTAPTSETQMPTAEPPAAQKPAAPLGPDSSLPGAGQGAVLDRVVAVVNGDLILESDIDEEQRFEEIQPYRAVDSNHSRELTVRRLIDRTLILQQAEVEPETAVSDGELDAQLATLRKDIPACKQYHCETEAGWAKYVNDHGFTVEEFRARWRQRMELLKFIEVRFRNGIRISDDDIKAYYEKTMLPEYAKRHVTPPKLETISPRIEEVLLQQQVGNLLRDWLTSLRAQGRVRIMRPGEVAP</sequence>
<name>A0AAU7CZ89_9BACT</name>
<dbReference type="InterPro" id="IPR050280">
    <property type="entry name" value="OMP_Chaperone_SurA"/>
</dbReference>
<gene>
    <name evidence="4" type="ORF">P4G45_04475</name>
</gene>
<dbReference type="GO" id="GO:0016853">
    <property type="term" value="F:isomerase activity"/>
    <property type="evidence" value="ECO:0007669"/>
    <property type="project" value="UniProtKB-KW"/>
</dbReference>
<organism evidence="4">
    <name type="scientific">Edaphobacter paludis</name>
    <dbReference type="NCBI Taxonomy" id="3035702"/>
    <lineage>
        <taxon>Bacteria</taxon>
        <taxon>Pseudomonadati</taxon>
        <taxon>Acidobacteriota</taxon>
        <taxon>Terriglobia</taxon>
        <taxon>Terriglobales</taxon>
        <taxon>Acidobacteriaceae</taxon>
        <taxon>Edaphobacter</taxon>
    </lineage>
</organism>
<dbReference type="RefSeq" id="WP_348268474.1">
    <property type="nucleotide sequence ID" value="NZ_CP121194.1"/>
</dbReference>
<feature type="chain" id="PRO_5043593681" evidence="3">
    <location>
        <begin position="33"/>
        <end position="278"/>
    </location>
</feature>
<keyword evidence="4" id="KW-0413">Isomerase</keyword>
<feature type="compositionally biased region" description="Low complexity" evidence="2">
    <location>
        <begin position="33"/>
        <end position="60"/>
    </location>
</feature>
<dbReference type="KEGG" id="epl:P4G45_04475"/>
<proteinExistence type="predicted"/>
<dbReference type="Gene3D" id="1.10.4030.10">
    <property type="entry name" value="Porin chaperone SurA, peptide-binding domain"/>
    <property type="match status" value="1"/>
</dbReference>
<dbReference type="InterPro" id="IPR027304">
    <property type="entry name" value="Trigger_fact/SurA_dom_sf"/>
</dbReference>
<evidence type="ECO:0000313" key="4">
    <source>
        <dbReference type="EMBL" id="XBH10987.1"/>
    </source>
</evidence>
<feature type="region of interest" description="Disordered" evidence="2">
    <location>
        <begin position="33"/>
        <end position="71"/>
    </location>
</feature>
<evidence type="ECO:0000256" key="3">
    <source>
        <dbReference type="SAM" id="SignalP"/>
    </source>
</evidence>
<dbReference type="AlphaFoldDB" id="A0AAU7CZ89"/>
<evidence type="ECO:0000256" key="2">
    <source>
        <dbReference type="SAM" id="MobiDB-lite"/>
    </source>
</evidence>
<accession>A0AAU7CZ89</accession>
<dbReference type="EMBL" id="CP121194">
    <property type="protein sequence ID" value="XBH10987.1"/>
    <property type="molecule type" value="Genomic_DNA"/>
</dbReference>
<feature type="signal peptide" evidence="3">
    <location>
        <begin position="1"/>
        <end position="32"/>
    </location>
</feature>
<dbReference type="PANTHER" id="PTHR47637">
    <property type="entry name" value="CHAPERONE SURA"/>
    <property type="match status" value="1"/>
</dbReference>
<protein>
    <submittedName>
        <fullName evidence="4">Peptidylprolyl isomerase</fullName>
    </submittedName>
</protein>
<keyword evidence="1 3" id="KW-0732">Signal</keyword>
<dbReference type="SUPFAM" id="SSF109998">
    <property type="entry name" value="Triger factor/SurA peptide-binding domain-like"/>
    <property type="match status" value="1"/>
</dbReference>